<dbReference type="AlphaFoldDB" id="A0A0D3JQ64"/>
<evidence type="ECO:0000256" key="2">
    <source>
        <dbReference type="SAM" id="SignalP"/>
    </source>
</evidence>
<protein>
    <submittedName>
        <fullName evidence="3">Uncharacterized protein</fullName>
    </submittedName>
</protein>
<dbReference type="Proteomes" id="UP000013827">
    <property type="component" value="Unassembled WGS sequence"/>
</dbReference>
<sequence>MKVAVALPLAVLWVTATLACSAYLVSGTWSKTSRVQEQILPASPDPPHPKPPGGGGHSAAATAAGSAAVPVGKPFPASAYDGKFVVGRRLPPGASADTVRLLVKSLLGLGALLGRSVILPPELCDCSIPADGSPPSCTGDGPPPFDCPLAIPLDTAAWATTSSLPAKATEARDEREMSAR</sequence>
<dbReference type="PaxDb" id="2903-EOD25649"/>
<feature type="signal peptide" evidence="2">
    <location>
        <begin position="1"/>
        <end position="19"/>
    </location>
</feature>
<proteinExistence type="predicted"/>
<dbReference type="GeneID" id="17271194"/>
<keyword evidence="4" id="KW-1185">Reference proteome</keyword>
<keyword evidence="2" id="KW-0732">Signal</keyword>
<dbReference type="PROSITE" id="PS51257">
    <property type="entry name" value="PROKAR_LIPOPROTEIN"/>
    <property type="match status" value="1"/>
</dbReference>
<feature type="compositionally biased region" description="Pro residues" evidence="1">
    <location>
        <begin position="43"/>
        <end position="52"/>
    </location>
</feature>
<dbReference type="KEGG" id="ehx:EMIHUDRAFT_237428"/>
<accession>A0A0D3JQ64</accession>
<evidence type="ECO:0000256" key="1">
    <source>
        <dbReference type="SAM" id="MobiDB-lite"/>
    </source>
</evidence>
<reference evidence="3" key="2">
    <citation type="submission" date="2024-10" db="UniProtKB">
        <authorList>
            <consortium name="EnsemblProtists"/>
        </authorList>
    </citation>
    <scope>IDENTIFICATION</scope>
</reference>
<organism evidence="3 4">
    <name type="scientific">Emiliania huxleyi (strain CCMP1516)</name>
    <dbReference type="NCBI Taxonomy" id="280463"/>
    <lineage>
        <taxon>Eukaryota</taxon>
        <taxon>Haptista</taxon>
        <taxon>Haptophyta</taxon>
        <taxon>Prymnesiophyceae</taxon>
        <taxon>Isochrysidales</taxon>
        <taxon>Noelaerhabdaceae</taxon>
        <taxon>Emiliania</taxon>
    </lineage>
</organism>
<dbReference type="RefSeq" id="XP_005778078.1">
    <property type="nucleotide sequence ID" value="XM_005778021.1"/>
</dbReference>
<dbReference type="HOGENOM" id="CLU_1498981_0_0_1"/>
<evidence type="ECO:0000313" key="4">
    <source>
        <dbReference type="Proteomes" id="UP000013827"/>
    </source>
</evidence>
<name>A0A0D3JQ64_EMIH1</name>
<feature type="region of interest" description="Disordered" evidence="1">
    <location>
        <begin position="39"/>
        <end position="63"/>
    </location>
</feature>
<feature type="chain" id="PRO_5044291506" evidence="2">
    <location>
        <begin position="20"/>
        <end position="180"/>
    </location>
</feature>
<dbReference type="EnsemblProtists" id="EOD25649">
    <property type="protein sequence ID" value="EOD25649"/>
    <property type="gene ID" value="EMIHUDRAFT_237428"/>
</dbReference>
<evidence type="ECO:0000313" key="3">
    <source>
        <dbReference type="EnsemblProtists" id="EOD25649"/>
    </source>
</evidence>
<reference evidence="4" key="1">
    <citation type="journal article" date="2013" name="Nature">
        <title>Pan genome of the phytoplankton Emiliania underpins its global distribution.</title>
        <authorList>
            <person name="Read B.A."/>
            <person name="Kegel J."/>
            <person name="Klute M.J."/>
            <person name="Kuo A."/>
            <person name="Lefebvre S.C."/>
            <person name="Maumus F."/>
            <person name="Mayer C."/>
            <person name="Miller J."/>
            <person name="Monier A."/>
            <person name="Salamov A."/>
            <person name="Young J."/>
            <person name="Aguilar M."/>
            <person name="Claverie J.M."/>
            <person name="Frickenhaus S."/>
            <person name="Gonzalez K."/>
            <person name="Herman E.K."/>
            <person name="Lin Y.C."/>
            <person name="Napier J."/>
            <person name="Ogata H."/>
            <person name="Sarno A.F."/>
            <person name="Shmutz J."/>
            <person name="Schroeder D."/>
            <person name="de Vargas C."/>
            <person name="Verret F."/>
            <person name="von Dassow P."/>
            <person name="Valentin K."/>
            <person name="Van de Peer Y."/>
            <person name="Wheeler G."/>
            <person name="Dacks J.B."/>
            <person name="Delwiche C.F."/>
            <person name="Dyhrman S.T."/>
            <person name="Glockner G."/>
            <person name="John U."/>
            <person name="Richards T."/>
            <person name="Worden A.Z."/>
            <person name="Zhang X."/>
            <person name="Grigoriev I.V."/>
            <person name="Allen A.E."/>
            <person name="Bidle K."/>
            <person name="Borodovsky M."/>
            <person name="Bowler C."/>
            <person name="Brownlee C."/>
            <person name="Cock J.M."/>
            <person name="Elias M."/>
            <person name="Gladyshev V.N."/>
            <person name="Groth M."/>
            <person name="Guda C."/>
            <person name="Hadaegh A."/>
            <person name="Iglesias-Rodriguez M.D."/>
            <person name="Jenkins J."/>
            <person name="Jones B.M."/>
            <person name="Lawson T."/>
            <person name="Leese F."/>
            <person name="Lindquist E."/>
            <person name="Lobanov A."/>
            <person name="Lomsadze A."/>
            <person name="Malik S.B."/>
            <person name="Marsh M.E."/>
            <person name="Mackinder L."/>
            <person name="Mock T."/>
            <person name="Mueller-Roeber B."/>
            <person name="Pagarete A."/>
            <person name="Parker M."/>
            <person name="Probert I."/>
            <person name="Quesneville H."/>
            <person name="Raines C."/>
            <person name="Rensing S.A."/>
            <person name="Riano-Pachon D.M."/>
            <person name="Richier S."/>
            <person name="Rokitta S."/>
            <person name="Shiraiwa Y."/>
            <person name="Soanes D.M."/>
            <person name="van der Giezen M."/>
            <person name="Wahlund T.M."/>
            <person name="Williams B."/>
            <person name="Wilson W."/>
            <person name="Wolfe G."/>
            <person name="Wurch L.L."/>
        </authorList>
    </citation>
    <scope>NUCLEOTIDE SEQUENCE</scope>
</reference>